<dbReference type="PROSITE" id="PS00211">
    <property type="entry name" value="ABC_TRANSPORTER_1"/>
    <property type="match status" value="1"/>
</dbReference>
<dbReference type="EMBL" id="JAFBEC010000011">
    <property type="protein sequence ID" value="MBM7634353.1"/>
    <property type="molecule type" value="Genomic_DNA"/>
</dbReference>
<dbReference type="PANTHER" id="PTHR43335:SF4">
    <property type="entry name" value="ABC TRANSPORTER, ATP-BINDING PROTEIN"/>
    <property type="match status" value="1"/>
</dbReference>
<evidence type="ECO:0000313" key="7">
    <source>
        <dbReference type="Proteomes" id="UP000741863"/>
    </source>
</evidence>
<dbReference type="GO" id="GO:0005524">
    <property type="term" value="F:ATP binding"/>
    <property type="evidence" value="ECO:0007669"/>
    <property type="project" value="UniProtKB-KW"/>
</dbReference>
<dbReference type="Proteomes" id="UP000741863">
    <property type="component" value="Unassembled WGS sequence"/>
</dbReference>
<sequence>MKPLVVKQLSRTFKGHKVINDLSFSLDRGLIYGFLGPNGSGKTMTIRLIVSLIKMDRGEVFIEGKDLNKNREEALQHIGAIVEDPDLYTYLSGRQNLEHFARMSQKPISEERIEQVIELVELTNRIDDKVKTYSLGMKQRLGIAVSILHQPSVLILDEPTNGLDPNGIKELRYYLRRLAKQDGVTLLVSSHQLREVEVLCDRAIVIKDGQAVDEFDLRSSATESTYTIHVTARPEADAHTQLAQFGNVEKNENQFVIYDQPYEQIPAIVEALVQQNVNVYEIRYEQGLEERYFSLLESERDER</sequence>
<dbReference type="InterPro" id="IPR017871">
    <property type="entry name" value="ABC_transporter-like_CS"/>
</dbReference>
<keyword evidence="2" id="KW-0813">Transport</keyword>
<dbReference type="InterPro" id="IPR003439">
    <property type="entry name" value="ABC_transporter-like_ATP-bd"/>
</dbReference>
<protein>
    <submittedName>
        <fullName evidence="6">ABC-2 type transport system ATP-binding protein</fullName>
    </submittedName>
</protein>
<dbReference type="RefSeq" id="WP_204699110.1">
    <property type="nucleotide sequence ID" value="NZ_JAFBEC010000011.1"/>
</dbReference>
<evidence type="ECO:0000259" key="5">
    <source>
        <dbReference type="PROSITE" id="PS50893"/>
    </source>
</evidence>
<keyword evidence="7" id="KW-1185">Reference proteome</keyword>
<reference evidence="6 7" key="1">
    <citation type="submission" date="2021-01" db="EMBL/GenBank/DDBJ databases">
        <title>Genomic Encyclopedia of Type Strains, Phase IV (KMG-IV): sequencing the most valuable type-strain genomes for metagenomic binning, comparative biology and taxonomic classification.</title>
        <authorList>
            <person name="Goeker M."/>
        </authorList>
    </citation>
    <scope>NUCLEOTIDE SEQUENCE [LARGE SCALE GENOMIC DNA]</scope>
    <source>
        <strain evidence="6 7">DSM 25540</strain>
    </source>
</reference>
<dbReference type="PANTHER" id="PTHR43335">
    <property type="entry name" value="ABC TRANSPORTER, ATP-BINDING PROTEIN"/>
    <property type="match status" value="1"/>
</dbReference>
<organism evidence="6 7">
    <name type="scientific">Geomicrobium sediminis</name>
    <dbReference type="NCBI Taxonomy" id="1347788"/>
    <lineage>
        <taxon>Bacteria</taxon>
        <taxon>Bacillati</taxon>
        <taxon>Bacillota</taxon>
        <taxon>Bacilli</taxon>
        <taxon>Bacillales</taxon>
        <taxon>Geomicrobium</taxon>
    </lineage>
</organism>
<keyword evidence="3" id="KW-0547">Nucleotide-binding</keyword>
<proteinExistence type="inferred from homology"/>
<comment type="caution">
    <text evidence="6">The sequence shown here is derived from an EMBL/GenBank/DDBJ whole genome shotgun (WGS) entry which is preliminary data.</text>
</comment>
<evidence type="ECO:0000256" key="1">
    <source>
        <dbReference type="ARBA" id="ARBA00005417"/>
    </source>
</evidence>
<evidence type="ECO:0000256" key="4">
    <source>
        <dbReference type="ARBA" id="ARBA00022840"/>
    </source>
</evidence>
<dbReference type="PROSITE" id="PS50893">
    <property type="entry name" value="ABC_TRANSPORTER_2"/>
    <property type="match status" value="1"/>
</dbReference>
<dbReference type="InterPro" id="IPR003593">
    <property type="entry name" value="AAA+_ATPase"/>
</dbReference>
<keyword evidence="4 6" id="KW-0067">ATP-binding</keyword>
<dbReference type="Pfam" id="PF00005">
    <property type="entry name" value="ABC_tran"/>
    <property type="match status" value="1"/>
</dbReference>
<evidence type="ECO:0000256" key="3">
    <source>
        <dbReference type="ARBA" id="ARBA00022741"/>
    </source>
</evidence>
<feature type="domain" description="ABC transporter" evidence="5">
    <location>
        <begin position="4"/>
        <end position="233"/>
    </location>
</feature>
<dbReference type="InterPro" id="IPR027417">
    <property type="entry name" value="P-loop_NTPase"/>
</dbReference>
<evidence type="ECO:0000313" key="6">
    <source>
        <dbReference type="EMBL" id="MBM7634353.1"/>
    </source>
</evidence>
<dbReference type="SUPFAM" id="SSF52540">
    <property type="entry name" value="P-loop containing nucleoside triphosphate hydrolases"/>
    <property type="match status" value="1"/>
</dbReference>
<gene>
    <name evidence="6" type="ORF">JOD17_003455</name>
</gene>
<comment type="similarity">
    <text evidence="1">Belongs to the ABC transporter superfamily.</text>
</comment>
<dbReference type="SMART" id="SM00382">
    <property type="entry name" value="AAA"/>
    <property type="match status" value="1"/>
</dbReference>
<name>A0ABS2PFZ8_9BACL</name>
<accession>A0ABS2PFZ8</accession>
<evidence type="ECO:0000256" key="2">
    <source>
        <dbReference type="ARBA" id="ARBA00022448"/>
    </source>
</evidence>
<dbReference type="Gene3D" id="3.40.50.300">
    <property type="entry name" value="P-loop containing nucleotide triphosphate hydrolases"/>
    <property type="match status" value="1"/>
</dbReference>